<dbReference type="SUPFAM" id="SSF52499">
    <property type="entry name" value="Isochorismatase-like hydrolases"/>
    <property type="match status" value="1"/>
</dbReference>
<evidence type="ECO:0000256" key="7">
    <source>
        <dbReference type="ARBA" id="ARBA00043224"/>
    </source>
</evidence>
<evidence type="ECO:0000256" key="3">
    <source>
        <dbReference type="ARBA" id="ARBA00022723"/>
    </source>
</evidence>
<dbReference type="EMBL" id="BART01005965">
    <property type="protein sequence ID" value="GAG55753.1"/>
    <property type="molecule type" value="Genomic_DNA"/>
</dbReference>
<keyword evidence="3" id="KW-0479">Metal-binding</keyword>
<dbReference type="InterPro" id="IPR052347">
    <property type="entry name" value="Isochorismatase_Nicotinamidase"/>
</dbReference>
<dbReference type="InterPro" id="IPR000868">
    <property type="entry name" value="Isochorismatase-like_dom"/>
</dbReference>
<protein>
    <recommendedName>
        <fullName evidence="6">nicotinamidase</fullName>
        <ecNumber evidence="6">3.5.1.19</ecNumber>
    </recommendedName>
    <alternativeName>
        <fullName evidence="7">Nicotinamide deamidase</fullName>
    </alternativeName>
</protein>
<evidence type="ECO:0000256" key="5">
    <source>
        <dbReference type="ARBA" id="ARBA00037900"/>
    </source>
</evidence>
<feature type="domain" description="Isochorismatase-like" evidence="8">
    <location>
        <begin position="56"/>
        <end position="135"/>
    </location>
</feature>
<keyword evidence="2" id="KW-0662">Pyridine nucleotide biosynthesis</keyword>
<reference evidence="9" key="1">
    <citation type="journal article" date="2014" name="Front. Microbiol.">
        <title>High frequency of phylogenetically diverse reductive dehalogenase-homologous genes in deep subseafloor sedimentary metagenomes.</title>
        <authorList>
            <person name="Kawai M."/>
            <person name="Futagami T."/>
            <person name="Toyoda A."/>
            <person name="Takaki Y."/>
            <person name="Nishi S."/>
            <person name="Hori S."/>
            <person name="Arai W."/>
            <person name="Tsubouchi T."/>
            <person name="Morono Y."/>
            <person name="Uchiyama I."/>
            <person name="Ito T."/>
            <person name="Fujiyama A."/>
            <person name="Inagaki F."/>
            <person name="Takami H."/>
        </authorList>
    </citation>
    <scope>NUCLEOTIDE SEQUENCE</scope>
    <source>
        <strain evidence="9">Expedition CK06-06</strain>
    </source>
</reference>
<evidence type="ECO:0000256" key="1">
    <source>
        <dbReference type="ARBA" id="ARBA00006336"/>
    </source>
</evidence>
<dbReference type="PANTHER" id="PTHR11080:SF2">
    <property type="entry name" value="LD05707P"/>
    <property type="match status" value="1"/>
</dbReference>
<dbReference type="Pfam" id="PF00857">
    <property type="entry name" value="Isochorismatase"/>
    <property type="match status" value="1"/>
</dbReference>
<proteinExistence type="inferred from homology"/>
<gene>
    <name evidence="9" type="ORF">S01H4_13553</name>
</gene>
<keyword evidence="4" id="KW-0378">Hydrolase</keyword>
<evidence type="ECO:0000259" key="8">
    <source>
        <dbReference type="Pfam" id="PF00857"/>
    </source>
</evidence>
<name>X0Z5S5_9ZZZZ</name>
<comment type="caution">
    <text evidence="9">The sequence shown here is derived from an EMBL/GenBank/DDBJ whole genome shotgun (WGS) entry which is preliminary data.</text>
</comment>
<accession>X0Z5S5</accession>
<dbReference type="PANTHER" id="PTHR11080">
    <property type="entry name" value="PYRAZINAMIDASE/NICOTINAMIDASE"/>
    <property type="match status" value="1"/>
</dbReference>
<dbReference type="Gene3D" id="3.40.50.850">
    <property type="entry name" value="Isochorismatase-like"/>
    <property type="match status" value="1"/>
</dbReference>
<dbReference type="GO" id="GO:0019363">
    <property type="term" value="P:pyridine nucleotide biosynthetic process"/>
    <property type="evidence" value="ECO:0007669"/>
    <property type="project" value="UniProtKB-KW"/>
</dbReference>
<dbReference type="EC" id="3.5.1.19" evidence="6"/>
<comment type="pathway">
    <text evidence="5">Cofactor biosynthesis; nicotinate biosynthesis; nicotinate from nicotinamide: step 1/1.</text>
</comment>
<evidence type="ECO:0000256" key="4">
    <source>
        <dbReference type="ARBA" id="ARBA00022801"/>
    </source>
</evidence>
<organism evidence="9">
    <name type="scientific">marine sediment metagenome</name>
    <dbReference type="NCBI Taxonomy" id="412755"/>
    <lineage>
        <taxon>unclassified sequences</taxon>
        <taxon>metagenomes</taxon>
        <taxon>ecological metagenomes</taxon>
    </lineage>
</organism>
<sequence>SNHPGKKPFEVIKIEGRTQVLWPVHCVQGTENARVLVDNNLFMAIVQKGRDTRYDSYSGFMDDGGAKTEMDQILKRNGIQKLIVYGIATDYCVKATAIDAADAGYKVFVIEGLCKGVAPETSAKALKEMKAKGITIWKELDLQKIKTF</sequence>
<evidence type="ECO:0000256" key="6">
    <source>
        <dbReference type="ARBA" id="ARBA00039017"/>
    </source>
</evidence>
<evidence type="ECO:0000313" key="9">
    <source>
        <dbReference type="EMBL" id="GAG55753.1"/>
    </source>
</evidence>
<dbReference type="InterPro" id="IPR036380">
    <property type="entry name" value="Isochorismatase-like_sf"/>
</dbReference>
<feature type="non-terminal residue" evidence="9">
    <location>
        <position position="1"/>
    </location>
</feature>
<dbReference type="GO" id="GO:0008936">
    <property type="term" value="F:nicotinamidase activity"/>
    <property type="evidence" value="ECO:0007669"/>
    <property type="project" value="UniProtKB-EC"/>
</dbReference>
<dbReference type="GO" id="GO:0046872">
    <property type="term" value="F:metal ion binding"/>
    <property type="evidence" value="ECO:0007669"/>
    <property type="project" value="UniProtKB-KW"/>
</dbReference>
<comment type="similarity">
    <text evidence="1">Belongs to the isochorismatase family.</text>
</comment>
<evidence type="ECO:0000256" key="2">
    <source>
        <dbReference type="ARBA" id="ARBA00022642"/>
    </source>
</evidence>
<dbReference type="AlphaFoldDB" id="X0Z5S5"/>